<keyword evidence="4" id="KW-1185">Reference proteome</keyword>
<accession>A0A437GUK8</accession>
<feature type="region of interest" description="Disordered" evidence="1">
    <location>
        <begin position="1"/>
        <end position="43"/>
    </location>
</feature>
<name>A0A437GUK8_9SPHN</name>
<dbReference type="AlphaFoldDB" id="A0A437GUK8"/>
<sequence>MRGAHRGAGTPGREAGSRAGVSKGGSAKRNATEKRDYIRHHRPSGISVSQGCRLMGVARSTYYHERAQRLGEAELLAAIITVCDEFEAYGWRRVQAALRHQGIVANHKRIKRLMREHGRQPRRRRRYVATTDSAHDLPIFPDLAKALVLTGPDQLWVADLTYVPIPSGFAYVAIILDAWSRRVVGYAISRSIDARLAIAALETAITSRQPAPGLIHHSDRGSQYAAGSYGAILAANGIIGSMSRRGNPYDNAKAESFMKTLKVEAVYPMAFETFADVAAHLPSFIDHVYNQRRLHSALGYLSPIQFEELHAGSMVKTAA</sequence>
<evidence type="ECO:0000313" key="4">
    <source>
        <dbReference type="Proteomes" id="UP000283003"/>
    </source>
</evidence>
<proteinExistence type="predicted"/>
<dbReference type="PANTHER" id="PTHR46889">
    <property type="entry name" value="TRANSPOSASE INSF FOR INSERTION SEQUENCE IS3B-RELATED"/>
    <property type="match status" value="1"/>
</dbReference>
<dbReference type="InterPro" id="IPR050900">
    <property type="entry name" value="Transposase_IS3/IS150/IS904"/>
</dbReference>
<feature type="domain" description="Integrase catalytic" evidence="2">
    <location>
        <begin position="148"/>
        <end position="311"/>
    </location>
</feature>
<evidence type="ECO:0000259" key="2">
    <source>
        <dbReference type="PROSITE" id="PS50994"/>
    </source>
</evidence>
<evidence type="ECO:0000313" key="3">
    <source>
        <dbReference type="EMBL" id="RVQ65146.1"/>
    </source>
</evidence>
<dbReference type="Gene3D" id="3.30.420.10">
    <property type="entry name" value="Ribonuclease H-like superfamily/Ribonuclease H"/>
    <property type="match status" value="1"/>
</dbReference>
<dbReference type="GO" id="GO:0003676">
    <property type="term" value="F:nucleic acid binding"/>
    <property type="evidence" value="ECO:0007669"/>
    <property type="project" value="InterPro"/>
</dbReference>
<dbReference type="Proteomes" id="UP000283003">
    <property type="component" value="Unassembled WGS sequence"/>
</dbReference>
<dbReference type="OrthoDB" id="9803878at2"/>
<dbReference type="PROSITE" id="PS50994">
    <property type="entry name" value="INTEGRASE"/>
    <property type="match status" value="1"/>
</dbReference>
<dbReference type="InterPro" id="IPR048020">
    <property type="entry name" value="Transpos_IS3"/>
</dbReference>
<dbReference type="NCBIfam" id="NF033516">
    <property type="entry name" value="transpos_IS3"/>
    <property type="match status" value="1"/>
</dbReference>
<dbReference type="GO" id="GO:0015074">
    <property type="term" value="P:DNA integration"/>
    <property type="evidence" value="ECO:0007669"/>
    <property type="project" value="InterPro"/>
</dbReference>
<dbReference type="InterPro" id="IPR036397">
    <property type="entry name" value="RNaseH_sf"/>
</dbReference>
<dbReference type="SUPFAM" id="SSF53098">
    <property type="entry name" value="Ribonuclease H-like"/>
    <property type="match status" value="1"/>
</dbReference>
<dbReference type="InterPro" id="IPR025948">
    <property type="entry name" value="HTH-like_dom"/>
</dbReference>
<organism evidence="3 4">
    <name type="scientific">Croceicoccus ponticola</name>
    <dbReference type="NCBI Taxonomy" id="2217664"/>
    <lineage>
        <taxon>Bacteria</taxon>
        <taxon>Pseudomonadati</taxon>
        <taxon>Pseudomonadota</taxon>
        <taxon>Alphaproteobacteria</taxon>
        <taxon>Sphingomonadales</taxon>
        <taxon>Erythrobacteraceae</taxon>
        <taxon>Croceicoccus</taxon>
    </lineage>
</organism>
<dbReference type="Pfam" id="PF00665">
    <property type="entry name" value="rve"/>
    <property type="match status" value="1"/>
</dbReference>
<dbReference type="InterPro" id="IPR012337">
    <property type="entry name" value="RNaseH-like_sf"/>
</dbReference>
<dbReference type="Pfam" id="PF13333">
    <property type="entry name" value="rve_2"/>
    <property type="match status" value="1"/>
</dbReference>
<evidence type="ECO:0000256" key="1">
    <source>
        <dbReference type="SAM" id="MobiDB-lite"/>
    </source>
</evidence>
<reference evidence="3 4" key="1">
    <citation type="submission" date="2018-12" db="EMBL/GenBank/DDBJ databases">
        <title>Croceicoccus ponticola sp. nov., a lipolytic bacterium isolated from seawater.</title>
        <authorList>
            <person name="Yoon J.-H."/>
        </authorList>
    </citation>
    <scope>NUCLEOTIDE SEQUENCE [LARGE SCALE GENOMIC DNA]</scope>
    <source>
        <strain evidence="3 4">GM-16</strain>
    </source>
</reference>
<comment type="caution">
    <text evidence="3">The sequence shown here is derived from an EMBL/GenBank/DDBJ whole genome shotgun (WGS) entry which is preliminary data.</text>
</comment>
<dbReference type="EMBL" id="RXOL01000009">
    <property type="protein sequence ID" value="RVQ65146.1"/>
    <property type="molecule type" value="Genomic_DNA"/>
</dbReference>
<protein>
    <submittedName>
        <fullName evidence="3">IS3 family transposase</fullName>
    </submittedName>
</protein>
<dbReference type="PANTHER" id="PTHR46889:SF7">
    <property type="entry name" value="TRANSPOSASE FOR INSERTION SEQUENCE ELEMENT IS904"/>
    <property type="match status" value="1"/>
</dbReference>
<dbReference type="InterPro" id="IPR001584">
    <property type="entry name" value="Integrase_cat-core"/>
</dbReference>
<dbReference type="Pfam" id="PF13276">
    <property type="entry name" value="HTH_21"/>
    <property type="match status" value="1"/>
</dbReference>
<gene>
    <name evidence="3" type="ORF">EKN06_14145</name>
</gene>